<dbReference type="GO" id="GO:0004441">
    <property type="term" value="F:inositol-1,4-bisphosphate 1-phosphatase activity"/>
    <property type="evidence" value="ECO:0007669"/>
    <property type="project" value="UniProtKB-EC"/>
</dbReference>
<dbReference type="GeneID" id="92367444"/>
<comment type="catalytic activity">
    <reaction evidence="5">
        <text>1D-myo-inositol 1,3,4-trisphosphate + H2O = 1D-myo-inositol 3,4-bisphosphate + phosphate</text>
        <dbReference type="Rhea" id="RHEA:70319"/>
        <dbReference type="ChEBI" id="CHEBI:15377"/>
        <dbReference type="ChEBI" id="CHEBI:43474"/>
        <dbReference type="ChEBI" id="CHEBI:58414"/>
        <dbReference type="ChEBI" id="CHEBI:83241"/>
    </reaction>
    <physiologicalReaction direction="left-to-right" evidence="5">
        <dbReference type="Rhea" id="RHEA:70320"/>
    </physiologicalReaction>
</comment>
<dbReference type="InterPro" id="IPR000760">
    <property type="entry name" value="Inositol_monophosphatase-like"/>
</dbReference>
<proteinExistence type="inferred from homology"/>
<dbReference type="Proteomes" id="UP000186804">
    <property type="component" value="Unassembled WGS sequence"/>
</dbReference>
<comment type="cofactor">
    <cofactor evidence="7">
        <name>Mg(2+)</name>
        <dbReference type="ChEBI" id="CHEBI:18420"/>
    </cofactor>
</comment>
<evidence type="ECO:0000256" key="1">
    <source>
        <dbReference type="ARBA" id="ARBA00009759"/>
    </source>
</evidence>
<sequence>MNDKMELFNLFNESVCNVNLEEGIKIRLRDVVEICLLGSRTIMEIYNTYKESDLNIKIKEKDNSPFTIADITSNEQISRQLASLWPLIPIITEESEQAPWEIRKNYKLCWIIDPLDGTKEFIKRTGEFTVNIGLSEGGIPILGVVCVPCQGIIFASSRDSKYVFKLTTCLASNVICDKCLIEPIQCSTETDPNNILTIVGSNSTQNRNIFDSFVKKYFMGYSLVNHGSSIKFMKIAEGLCHVYPRFIGCMEWDSCACHAILKHAGGEIYQVNVERDNDESLKFTLCNPLKYNKQSLENPFFLAITNGIYNSIFKQI</sequence>
<gene>
    <name evidence="8" type="ORF">cand_032600</name>
</gene>
<dbReference type="OrthoDB" id="10254945at2759"/>
<feature type="binding site" evidence="7">
    <location>
        <position position="93"/>
    </location>
    <ligand>
        <name>Mg(2+)</name>
        <dbReference type="ChEBI" id="CHEBI:18420"/>
        <label>2</label>
    </ligand>
</feature>
<dbReference type="PROSITE" id="PS00629">
    <property type="entry name" value="IMP_1"/>
    <property type="match status" value="1"/>
</dbReference>
<dbReference type="AlphaFoldDB" id="A0A1J4MDJ6"/>
<dbReference type="CDD" id="cd01638">
    <property type="entry name" value="CysQ"/>
    <property type="match status" value="1"/>
</dbReference>
<dbReference type="SUPFAM" id="SSF56655">
    <property type="entry name" value="Carbohydrate phosphatase"/>
    <property type="match status" value="1"/>
</dbReference>
<dbReference type="RefSeq" id="XP_067066737.1">
    <property type="nucleotide sequence ID" value="XM_067213486.1"/>
</dbReference>
<comment type="similarity">
    <text evidence="1">Belongs to the inositol monophosphatase superfamily.</text>
</comment>
<organism evidence="8 9">
    <name type="scientific">Cryptosporidium andersoni</name>
    <dbReference type="NCBI Taxonomy" id="117008"/>
    <lineage>
        <taxon>Eukaryota</taxon>
        <taxon>Sar</taxon>
        <taxon>Alveolata</taxon>
        <taxon>Apicomplexa</taxon>
        <taxon>Conoidasida</taxon>
        <taxon>Coccidia</taxon>
        <taxon>Eucoccidiorida</taxon>
        <taxon>Eimeriorina</taxon>
        <taxon>Cryptosporidiidae</taxon>
        <taxon>Cryptosporidium</taxon>
    </lineage>
</organism>
<evidence type="ECO:0000256" key="7">
    <source>
        <dbReference type="PIRSR" id="PIRSR600760-2"/>
    </source>
</evidence>
<dbReference type="VEuPathDB" id="CryptoDB:cand_032600"/>
<comment type="caution">
    <text evidence="8">The sequence shown here is derived from an EMBL/GenBank/DDBJ whole genome shotgun (WGS) entry which is preliminary data.</text>
</comment>
<feature type="binding site" evidence="7">
    <location>
        <position position="113"/>
    </location>
    <ligand>
        <name>Mg(2+)</name>
        <dbReference type="ChEBI" id="CHEBI:18420"/>
        <label>1</label>
        <note>catalytic</note>
    </ligand>
</feature>
<dbReference type="EMBL" id="LRBS01000121">
    <property type="protein sequence ID" value="OII71547.1"/>
    <property type="molecule type" value="Genomic_DNA"/>
</dbReference>
<evidence type="ECO:0000313" key="8">
    <source>
        <dbReference type="EMBL" id="OII71547.1"/>
    </source>
</evidence>
<dbReference type="Pfam" id="PF00459">
    <property type="entry name" value="Inositol_P"/>
    <property type="match status" value="1"/>
</dbReference>
<keyword evidence="2" id="KW-0452">Lithium</keyword>
<evidence type="ECO:0000256" key="4">
    <source>
        <dbReference type="ARBA" id="ARBA00022842"/>
    </source>
</evidence>
<feature type="binding site" evidence="7">
    <location>
        <position position="116"/>
    </location>
    <ligand>
        <name>Mg(2+)</name>
        <dbReference type="ChEBI" id="CHEBI:18420"/>
        <label>1</label>
        <note>catalytic</note>
    </ligand>
</feature>
<evidence type="ECO:0000256" key="2">
    <source>
        <dbReference type="ARBA" id="ARBA00022671"/>
    </source>
</evidence>
<comment type="catalytic activity">
    <reaction evidence="6">
        <text>1D-myo-inositol 1,4-bisphosphate + H2O = 1D-myo-inositol 4-phosphate + phosphate</text>
        <dbReference type="Rhea" id="RHEA:15553"/>
        <dbReference type="ChEBI" id="CHEBI:15377"/>
        <dbReference type="ChEBI" id="CHEBI:43474"/>
        <dbReference type="ChEBI" id="CHEBI:58282"/>
        <dbReference type="ChEBI" id="CHEBI:58469"/>
        <dbReference type="EC" id="3.1.3.57"/>
    </reaction>
    <physiologicalReaction direction="left-to-right" evidence="6">
        <dbReference type="Rhea" id="RHEA:15554"/>
    </physiologicalReaction>
</comment>
<keyword evidence="3 7" id="KW-0479">Metal-binding</keyword>
<keyword evidence="9" id="KW-1185">Reference proteome</keyword>
<dbReference type="InterPro" id="IPR050725">
    <property type="entry name" value="CysQ/Inositol_MonoPase"/>
</dbReference>
<reference evidence="8 9" key="1">
    <citation type="submission" date="2016-10" db="EMBL/GenBank/DDBJ databases">
        <title>Reductive evolution of mitochondrial metabolism and differential evolution of invasion-related proteins in Cryptosporidium.</title>
        <authorList>
            <person name="Liu S."/>
            <person name="Roellig D.M."/>
            <person name="Guo Y."/>
            <person name="Li N."/>
            <person name="Frace M.A."/>
            <person name="Tang K."/>
            <person name="Zhang L."/>
            <person name="Feng Y."/>
            <person name="Xiao L."/>
        </authorList>
    </citation>
    <scope>NUCLEOTIDE SEQUENCE [LARGE SCALE GENOMIC DNA]</scope>
    <source>
        <strain evidence="8">30847</strain>
    </source>
</reference>
<evidence type="ECO:0000256" key="3">
    <source>
        <dbReference type="ARBA" id="ARBA00022723"/>
    </source>
</evidence>
<accession>A0A1J4MDJ6</accession>
<protein>
    <submittedName>
        <fullName evidence="8">Inositol monophosphatase family protein</fullName>
    </submittedName>
</protein>
<dbReference type="GO" id="GO:0046872">
    <property type="term" value="F:metal ion binding"/>
    <property type="evidence" value="ECO:0007669"/>
    <property type="project" value="UniProtKB-KW"/>
</dbReference>
<dbReference type="InterPro" id="IPR020583">
    <property type="entry name" value="Inositol_monoP_metal-BS"/>
</dbReference>
<feature type="binding site" evidence="7">
    <location>
        <position position="115"/>
    </location>
    <ligand>
        <name>Mg(2+)</name>
        <dbReference type="ChEBI" id="CHEBI:18420"/>
        <label>1</label>
        <note>catalytic</note>
    </ligand>
</feature>
<dbReference type="PANTHER" id="PTHR43028:SF5">
    <property type="entry name" value="3'(2'),5'-BISPHOSPHATE NUCLEOTIDASE 1"/>
    <property type="match status" value="1"/>
</dbReference>
<evidence type="ECO:0000313" key="9">
    <source>
        <dbReference type="Proteomes" id="UP000186804"/>
    </source>
</evidence>
<feature type="binding site" evidence="7">
    <location>
        <position position="253"/>
    </location>
    <ligand>
        <name>Mg(2+)</name>
        <dbReference type="ChEBI" id="CHEBI:18420"/>
        <label>1</label>
        <note>catalytic</note>
    </ligand>
</feature>
<evidence type="ECO:0000256" key="6">
    <source>
        <dbReference type="ARBA" id="ARBA00044478"/>
    </source>
</evidence>
<evidence type="ECO:0000256" key="5">
    <source>
        <dbReference type="ARBA" id="ARBA00044465"/>
    </source>
</evidence>
<name>A0A1J4MDJ6_9CRYT</name>
<dbReference type="Gene3D" id="3.40.190.80">
    <property type="match status" value="1"/>
</dbReference>
<keyword evidence="4 7" id="KW-0460">Magnesium</keyword>
<dbReference type="PANTHER" id="PTHR43028">
    <property type="entry name" value="3'(2'),5'-BISPHOSPHATE NUCLEOTIDASE 1"/>
    <property type="match status" value="1"/>
</dbReference>
<dbReference type="Gene3D" id="3.30.540.10">
    <property type="entry name" value="Fructose-1,6-Bisphosphatase, subunit A, domain 1"/>
    <property type="match status" value="1"/>
</dbReference>